<gene>
    <name evidence="4" type="ORF">FC96_GL002131</name>
</gene>
<feature type="DNA-binding region" description="H-T-H motif" evidence="2">
    <location>
        <begin position="20"/>
        <end position="39"/>
    </location>
</feature>
<evidence type="ECO:0000313" key="4">
    <source>
        <dbReference type="EMBL" id="KRK47926.1"/>
    </source>
</evidence>
<comment type="caution">
    <text evidence="4">The sequence shown here is derived from an EMBL/GenBank/DDBJ whole genome shotgun (WGS) entry which is preliminary data.</text>
</comment>
<dbReference type="EMBL" id="AZCX01000005">
    <property type="protein sequence ID" value="KRK47926.1"/>
    <property type="molecule type" value="Genomic_DNA"/>
</dbReference>
<dbReference type="Proteomes" id="UP000050911">
    <property type="component" value="Unassembled WGS sequence"/>
</dbReference>
<reference evidence="4 5" key="1">
    <citation type="journal article" date="2015" name="Genome Announc.">
        <title>Expanding the biotechnology potential of lactobacilli through comparative genomics of 213 strains and associated genera.</title>
        <authorList>
            <person name="Sun Z."/>
            <person name="Harris H.M."/>
            <person name="McCann A."/>
            <person name="Guo C."/>
            <person name="Argimon S."/>
            <person name="Zhang W."/>
            <person name="Yang X."/>
            <person name="Jeffery I.B."/>
            <person name="Cooney J.C."/>
            <person name="Kagawa T.F."/>
            <person name="Liu W."/>
            <person name="Song Y."/>
            <person name="Salvetti E."/>
            <person name="Wrobel A."/>
            <person name="Rasinkangas P."/>
            <person name="Parkhill J."/>
            <person name="Rea M.C."/>
            <person name="O'Sullivan O."/>
            <person name="Ritari J."/>
            <person name="Douillard F.P."/>
            <person name="Paul Ross R."/>
            <person name="Yang R."/>
            <person name="Briner A.E."/>
            <person name="Felis G.E."/>
            <person name="de Vos W.M."/>
            <person name="Barrangou R."/>
            <person name="Klaenhammer T.R."/>
            <person name="Caufield P.W."/>
            <person name="Cui Y."/>
            <person name="Zhang H."/>
            <person name="O'Toole P.W."/>
        </authorList>
    </citation>
    <scope>NUCLEOTIDE SEQUENCE [LARGE SCALE GENOMIC DNA]</scope>
    <source>
        <strain evidence="4 5">JCM 15530</strain>
    </source>
</reference>
<organism evidence="4 5">
    <name type="scientific">Secundilactobacillus kimchicus JCM 15530</name>
    <dbReference type="NCBI Taxonomy" id="1302272"/>
    <lineage>
        <taxon>Bacteria</taxon>
        <taxon>Bacillati</taxon>
        <taxon>Bacillota</taxon>
        <taxon>Bacilli</taxon>
        <taxon>Lactobacillales</taxon>
        <taxon>Lactobacillaceae</taxon>
        <taxon>Secundilactobacillus</taxon>
    </lineage>
</organism>
<dbReference type="Gene3D" id="1.10.357.10">
    <property type="entry name" value="Tetracycline Repressor, domain 2"/>
    <property type="match status" value="1"/>
</dbReference>
<dbReference type="AlphaFoldDB" id="A0A0R1HN37"/>
<dbReference type="PANTHER" id="PTHR43479">
    <property type="entry name" value="ACREF/ENVCD OPERON REPRESSOR-RELATED"/>
    <property type="match status" value="1"/>
</dbReference>
<evidence type="ECO:0000259" key="3">
    <source>
        <dbReference type="PROSITE" id="PS50977"/>
    </source>
</evidence>
<proteinExistence type="predicted"/>
<dbReference type="InterPro" id="IPR009057">
    <property type="entry name" value="Homeodomain-like_sf"/>
</dbReference>
<dbReference type="SUPFAM" id="SSF46689">
    <property type="entry name" value="Homeodomain-like"/>
    <property type="match status" value="1"/>
</dbReference>
<evidence type="ECO:0000313" key="5">
    <source>
        <dbReference type="Proteomes" id="UP000050911"/>
    </source>
</evidence>
<dbReference type="PATRIC" id="fig|1302272.5.peg.2179"/>
<evidence type="ECO:0000256" key="1">
    <source>
        <dbReference type="ARBA" id="ARBA00023125"/>
    </source>
</evidence>
<dbReference type="RefSeq" id="WP_055679809.1">
    <property type="nucleotide sequence ID" value="NZ_AZCX01000005.1"/>
</dbReference>
<dbReference type="InterPro" id="IPR001647">
    <property type="entry name" value="HTH_TetR"/>
</dbReference>
<name>A0A0R1HN37_9LACO</name>
<accession>A0A0R1HN37</accession>
<dbReference type="PANTHER" id="PTHR43479:SF11">
    <property type="entry name" value="ACREF_ENVCD OPERON REPRESSOR-RELATED"/>
    <property type="match status" value="1"/>
</dbReference>
<evidence type="ECO:0000256" key="2">
    <source>
        <dbReference type="PROSITE-ProRule" id="PRU00335"/>
    </source>
</evidence>
<dbReference type="InterPro" id="IPR050624">
    <property type="entry name" value="HTH-type_Tx_Regulator"/>
</dbReference>
<protein>
    <recommendedName>
        <fullName evidence="3">HTH tetR-type domain-containing protein</fullName>
    </recommendedName>
</protein>
<keyword evidence="1 2" id="KW-0238">DNA-binding</keyword>
<dbReference type="PROSITE" id="PS50977">
    <property type="entry name" value="HTH_TETR_2"/>
    <property type="match status" value="1"/>
</dbReference>
<feature type="domain" description="HTH tetR-type" evidence="3">
    <location>
        <begin position="1"/>
        <end position="57"/>
    </location>
</feature>
<keyword evidence="5" id="KW-1185">Reference proteome</keyword>
<dbReference type="STRING" id="1302272.FC96_GL002131"/>
<dbReference type="GO" id="GO:0003677">
    <property type="term" value="F:DNA binding"/>
    <property type="evidence" value="ECO:0007669"/>
    <property type="project" value="UniProtKB-UniRule"/>
</dbReference>
<sequence length="172" mass="19414">MQIITAFLELLSRDYFDKISVSQVAKKSFVTRSTFYRYFDDKNDLLLQAALETLDGSESDEPLLVQFATYVESHAGFLKHLSPSRQSRMNLTDVVSGVIGKMVTDKVQYDGDQSNDPFVNLIKAADNSPLMVDALVGLLMGMLDHYHHNGFEVDEDELNRTMQLLSSHMTVN</sequence>
<dbReference type="Pfam" id="PF00440">
    <property type="entry name" value="TetR_N"/>
    <property type="match status" value="1"/>
</dbReference>